<protein>
    <submittedName>
        <fullName evidence="1">Uncharacterized protein</fullName>
    </submittedName>
</protein>
<reference evidence="1 2" key="1">
    <citation type="journal article" date="2015" name="Genome Announc.">
        <title>Expanding the biotechnology potential of lactobacilli through comparative genomics of 213 strains and associated genera.</title>
        <authorList>
            <person name="Sun Z."/>
            <person name="Harris H.M."/>
            <person name="McCann A."/>
            <person name="Guo C."/>
            <person name="Argimon S."/>
            <person name="Zhang W."/>
            <person name="Yang X."/>
            <person name="Jeffery I.B."/>
            <person name="Cooney J.C."/>
            <person name="Kagawa T.F."/>
            <person name="Liu W."/>
            <person name="Song Y."/>
            <person name="Salvetti E."/>
            <person name="Wrobel A."/>
            <person name="Rasinkangas P."/>
            <person name="Parkhill J."/>
            <person name="Rea M.C."/>
            <person name="O'Sullivan O."/>
            <person name="Ritari J."/>
            <person name="Douillard F.P."/>
            <person name="Paul Ross R."/>
            <person name="Yang R."/>
            <person name="Briner A.E."/>
            <person name="Felis G.E."/>
            <person name="de Vos W.M."/>
            <person name="Barrangou R."/>
            <person name="Klaenhammer T.R."/>
            <person name="Caufield P.W."/>
            <person name="Cui Y."/>
            <person name="Zhang H."/>
            <person name="O'Toole P.W."/>
        </authorList>
    </citation>
    <scope>NUCLEOTIDE SEQUENCE [LARGE SCALE GENOMIC DNA]</scope>
    <source>
        <strain evidence="1 2">DSM 10532</strain>
    </source>
</reference>
<gene>
    <name evidence="1" type="ORF">FC37_GL001782</name>
</gene>
<dbReference type="AlphaFoldDB" id="A0A0R1NY40"/>
<dbReference type="STRING" id="1423748.FC37_GL001782"/>
<dbReference type="RefSeq" id="WP_025005780.1">
    <property type="nucleotide sequence ID" value="NZ_AZEL01000004.1"/>
</dbReference>
<organism evidence="1 2">
    <name type="scientific">Lactobacillus gallinarum DSM 10532 = JCM 2011</name>
    <dbReference type="NCBI Taxonomy" id="1423748"/>
    <lineage>
        <taxon>Bacteria</taxon>
        <taxon>Bacillati</taxon>
        <taxon>Bacillota</taxon>
        <taxon>Bacilli</taxon>
        <taxon>Lactobacillales</taxon>
        <taxon>Lactobacillaceae</taxon>
        <taxon>Lactobacillus</taxon>
    </lineage>
</organism>
<proteinExistence type="predicted"/>
<dbReference type="EMBL" id="AZEL01000004">
    <property type="protein sequence ID" value="KRL25133.1"/>
    <property type="molecule type" value="Genomic_DNA"/>
</dbReference>
<evidence type="ECO:0000313" key="2">
    <source>
        <dbReference type="Proteomes" id="UP000051311"/>
    </source>
</evidence>
<dbReference type="PATRIC" id="fig|1423748.3.peg.1852"/>
<sequence>MQDYKLEIDVDKQTIQGVTIPDPQMFQQICFVVKNNHLEGWKPETKDIARLVDQANKPDQSIIDEINEAF</sequence>
<dbReference type="Proteomes" id="UP000051311">
    <property type="component" value="Unassembled WGS sequence"/>
</dbReference>
<evidence type="ECO:0000313" key="1">
    <source>
        <dbReference type="EMBL" id="KRL25133.1"/>
    </source>
</evidence>
<dbReference type="OrthoDB" id="2300808at2"/>
<comment type="caution">
    <text evidence="1">The sequence shown here is derived from an EMBL/GenBank/DDBJ whole genome shotgun (WGS) entry which is preliminary data.</text>
</comment>
<dbReference type="eggNOG" id="ENOG5031GIU">
    <property type="taxonomic scope" value="Bacteria"/>
</dbReference>
<accession>A0A0R1NY40</accession>
<name>A0A0R1NY40_9LACO</name>